<dbReference type="InterPro" id="IPR023827">
    <property type="entry name" value="Peptidase_S8_Asp-AS"/>
</dbReference>
<dbReference type="EMBL" id="LUKE01000001">
    <property type="protein sequence ID" value="KYG67149.1"/>
    <property type="molecule type" value="Genomic_DNA"/>
</dbReference>
<keyword evidence="3 5" id="KW-0378">Hydrolase</keyword>
<organism evidence="7 8">
    <name type="scientific">Bdellovibrio bacteriovorus</name>
    <dbReference type="NCBI Taxonomy" id="959"/>
    <lineage>
        <taxon>Bacteria</taxon>
        <taxon>Pseudomonadati</taxon>
        <taxon>Bdellovibrionota</taxon>
        <taxon>Bdellovibrionia</taxon>
        <taxon>Bdellovibrionales</taxon>
        <taxon>Pseudobdellovibrionaceae</taxon>
        <taxon>Bdellovibrio</taxon>
    </lineage>
</organism>
<feature type="domain" description="Peptidase S8/S53" evidence="6">
    <location>
        <begin position="216"/>
        <end position="487"/>
    </location>
</feature>
<comment type="similarity">
    <text evidence="1 5">Belongs to the peptidase S8 family.</text>
</comment>
<proteinExistence type="inferred from homology"/>
<evidence type="ECO:0000256" key="4">
    <source>
        <dbReference type="ARBA" id="ARBA00022825"/>
    </source>
</evidence>
<dbReference type="Pfam" id="PF00082">
    <property type="entry name" value="Peptidase_S8"/>
    <property type="match status" value="1"/>
</dbReference>
<dbReference type="PRINTS" id="PR00723">
    <property type="entry name" value="SUBTILISIN"/>
</dbReference>
<evidence type="ECO:0000256" key="5">
    <source>
        <dbReference type="PROSITE-ProRule" id="PRU01240"/>
    </source>
</evidence>
<dbReference type="PROSITE" id="PS51892">
    <property type="entry name" value="SUBTILASE"/>
    <property type="match status" value="1"/>
</dbReference>
<dbReference type="GO" id="GO:0004252">
    <property type="term" value="F:serine-type endopeptidase activity"/>
    <property type="evidence" value="ECO:0007669"/>
    <property type="project" value="UniProtKB-UniRule"/>
</dbReference>
<evidence type="ECO:0000313" key="8">
    <source>
        <dbReference type="Proteomes" id="UP000075320"/>
    </source>
</evidence>
<reference evidence="7 8" key="1">
    <citation type="submission" date="2016-03" db="EMBL/GenBank/DDBJ databases">
        <authorList>
            <person name="Ploux O."/>
        </authorList>
    </citation>
    <scope>NUCLEOTIDE SEQUENCE [LARGE SCALE GENOMIC DNA]</scope>
    <source>
        <strain evidence="7 8">R0</strain>
    </source>
</reference>
<name>A0A150WSA5_BDEBC</name>
<comment type="caution">
    <text evidence="7">The sequence shown here is derived from an EMBL/GenBank/DDBJ whole genome shotgun (WGS) entry which is preliminary data.</text>
</comment>
<keyword evidence="4 5" id="KW-0720">Serine protease</keyword>
<accession>A0A150WSA5</accession>
<protein>
    <submittedName>
        <fullName evidence="7">Serine protease</fullName>
    </submittedName>
</protein>
<dbReference type="RefSeq" id="WP_061834725.1">
    <property type="nucleotide sequence ID" value="NZ_LUKE01000001.1"/>
</dbReference>
<dbReference type="AlphaFoldDB" id="A0A150WSA5"/>
<evidence type="ECO:0000256" key="3">
    <source>
        <dbReference type="ARBA" id="ARBA00022801"/>
    </source>
</evidence>
<dbReference type="Gene3D" id="3.40.50.200">
    <property type="entry name" value="Peptidase S8/S53 domain"/>
    <property type="match status" value="1"/>
</dbReference>
<keyword evidence="8" id="KW-1185">Reference proteome</keyword>
<dbReference type="PROSITE" id="PS00136">
    <property type="entry name" value="SUBTILASE_ASP"/>
    <property type="match status" value="1"/>
</dbReference>
<dbReference type="Proteomes" id="UP000075320">
    <property type="component" value="Unassembled WGS sequence"/>
</dbReference>
<dbReference type="PANTHER" id="PTHR43806:SF11">
    <property type="entry name" value="CEREVISIN-RELATED"/>
    <property type="match status" value="1"/>
</dbReference>
<evidence type="ECO:0000256" key="1">
    <source>
        <dbReference type="ARBA" id="ARBA00011073"/>
    </source>
</evidence>
<dbReference type="OrthoDB" id="5287214at2"/>
<dbReference type="InterPro" id="IPR036852">
    <property type="entry name" value="Peptidase_S8/S53_dom_sf"/>
</dbReference>
<gene>
    <name evidence="7" type="ORF">AZI86_09055</name>
</gene>
<dbReference type="InterPro" id="IPR015500">
    <property type="entry name" value="Peptidase_S8_subtilisin-rel"/>
</dbReference>
<sequence length="733" mass="81921">MNLKNFAFLFSAILILRHEAALAELRTIEEKNAAGIVTKQKSYENERLVEERLFNGSTGVLGTWLRYQYPGSGRVIKTNLSVKEDEKMRILTQEEWTGLDNKNNTTPQAVLLRSWVYDTSAPYDLEYIAVHDKDNPSRIQAKQYLNEKNQLKSTITFTYKEGREKPVSFVEKDPSGKILSRFSLYEKFDVPARLRELGKTAAEVKVLTAQRENPEKILVAIIDTGFDYNHANLVTKWWNNPTDPIDGIDNDGNGWVDDNFGWDQVANQHLPSEAIISFARDQRPLSHGTHVAAIASHGLSNIGLIGFGGEYTDVAYMDKVSAFIKKHGVKVVNMSLGIPLDHKDQLGLKASVRAYQRMIESNPNTLFVVAAGNELKNLDVFANRQYPASFMQPNVLKVGALDVGSLEQINEKTKMAYFSNWGKKSIDILAPGWEVMAASLGGGLIAHSGTSMASPYMVNQVVQLWSELPHLTATEVRELFIATAHKMTPEPEIRSGGYVDLKAALMLGRQKLLEGKKAQRTGPNCWNSATYLAGISAATHYTNESEFRYLMESPLCKQVPANETRTGDIIALRRYSANGKILPAPFMSEVHGYTDLGDGTGFTKNGPDQNAGYEIQKKSDIFAMYKASEFKNCKIIGLNTKDCVMKEVAYRCQTLSEYFSGKLNPLENELLLRILALEKELGDYFMTGKSIQGNKDTRIEDLQHQLNQLSQQGSAKVFIDTLSFRLSSLASQF</sequence>
<evidence type="ECO:0000313" key="7">
    <source>
        <dbReference type="EMBL" id="KYG67149.1"/>
    </source>
</evidence>
<dbReference type="GO" id="GO:0006508">
    <property type="term" value="P:proteolysis"/>
    <property type="evidence" value="ECO:0007669"/>
    <property type="project" value="UniProtKB-KW"/>
</dbReference>
<dbReference type="InterPro" id="IPR050131">
    <property type="entry name" value="Peptidase_S8_subtilisin-like"/>
</dbReference>
<keyword evidence="2 5" id="KW-0645">Protease</keyword>
<dbReference type="SUPFAM" id="SSF52743">
    <property type="entry name" value="Subtilisin-like"/>
    <property type="match status" value="1"/>
</dbReference>
<dbReference type="PANTHER" id="PTHR43806">
    <property type="entry name" value="PEPTIDASE S8"/>
    <property type="match status" value="1"/>
</dbReference>
<dbReference type="InterPro" id="IPR000209">
    <property type="entry name" value="Peptidase_S8/S53_dom"/>
</dbReference>
<feature type="active site" description="Charge relay system" evidence="5">
    <location>
        <position position="287"/>
    </location>
</feature>
<feature type="active site" description="Charge relay system" evidence="5">
    <location>
        <position position="223"/>
    </location>
</feature>
<feature type="active site" description="Charge relay system" evidence="5">
    <location>
        <position position="451"/>
    </location>
</feature>
<evidence type="ECO:0000259" key="6">
    <source>
        <dbReference type="Pfam" id="PF00082"/>
    </source>
</evidence>
<evidence type="ECO:0000256" key="2">
    <source>
        <dbReference type="ARBA" id="ARBA00022670"/>
    </source>
</evidence>